<name>A0A131Z1P4_RHIAP</name>
<feature type="region of interest" description="Disordered" evidence="1">
    <location>
        <begin position="1"/>
        <end position="25"/>
    </location>
</feature>
<protein>
    <submittedName>
        <fullName evidence="2">Uncharacterized protein</fullName>
    </submittedName>
</protein>
<proteinExistence type="predicted"/>
<sequence length="131" mass="14177">MFPLQALPERPSRLPAPPCPDESSSKSCETHVASYVYMAEVRASIPVHVCRILSTLTATGFANAGFRASCCALALLDRASTYVLLNSVRPPVVFLCCHGCCCDSAENISASMLTLKKKYHGTTRAHMLTKI</sequence>
<reference evidence="2" key="1">
    <citation type="journal article" date="2016" name="Ticks Tick Borne Dis.">
        <title>De novo assembly and annotation of the salivary gland transcriptome of Rhipicephalus appendiculatus male and female ticks during blood feeding.</title>
        <authorList>
            <person name="de Castro M.H."/>
            <person name="de Klerk D."/>
            <person name="Pienaar R."/>
            <person name="Latif A.A."/>
            <person name="Rees D.J."/>
            <person name="Mans B.J."/>
        </authorList>
    </citation>
    <scope>NUCLEOTIDE SEQUENCE</scope>
    <source>
        <tissue evidence="2">Salivary glands</tissue>
    </source>
</reference>
<evidence type="ECO:0000256" key="1">
    <source>
        <dbReference type="SAM" id="MobiDB-lite"/>
    </source>
</evidence>
<evidence type="ECO:0000313" key="2">
    <source>
        <dbReference type="EMBL" id="JAP84848.1"/>
    </source>
</evidence>
<dbReference type="AlphaFoldDB" id="A0A131Z1P4"/>
<dbReference type="EMBL" id="GEDV01003709">
    <property type="protein sequence ID" value="JAP84848.1"/>
    <property type="molecule type" value="Transcribed_RNA"/>
</dbReference>
<accession>A0A131Z1P4</accession>
<organism evidence="2">
    <name type="scientific">Rhipicephalus appendiculatus</name>
    <name type="common">Brown ear tick</name>
    <dbReference type="NCBI Taxonomy" id="34631"/>
    <lineage>
        <taxon>Eukaryota</taxon>
        <taxon>Metazoa</taxon>
        <taxon>Ecdysozoa</taxon>
        <taxon>Arthropoda</taxon>
        <taxon>Chelicerata</taxon>
        <taxon>Arachnida</taxon>
        <taxon>Acari</taxon>
        <taxon>Parasitiformes</taxon>
        <taxon>Ixodida</taxon>
        <taxon>Ixodoidea</taxon>
        <taxon>Ixodidae</taxon>
        <taxon>Rhipicephalinae</taxon>
        <taxon>Rhipicephalus</taxon>
        <taxon>Rhipicephalus</taxon>
    </lineage>
</organism>